<keyword evidence="3" id="KW-1185">Reference proteome</keyword>
<name>A0AAW0SFZ6_SCYPA</name>
<reference evidence="2 3" key="1">
    <citation type="submission" date="2023-03" db="EMBL/GenBank/DDBJ databases">
        <title>High-quality genome of Scylla paramamosain provides insights in environmental adaptation.</title>
        <authorList>
            <person name="Zhang L."/>
        </authorList>
    </citation>
    <scope>NUCLEOTIDE SEQUENCE [LARGE SCALE GENOMIC DNA]</scope>
    <source>
        <strain evidence="2">LZ_2023a</strain>
        <tissue evidence="2">Muscle</tissue>
    </source>
</reference>
<comment type="caution">
    <text evidence="2">The sequence shown here is derived from an EMBL/GenBank/DDBJ whole genome shotgun (WGS) entry which is preliminary data.</text>
</comment>
<proteinExistence type="predicted"/>
<gene>
    <name evidence="2" type="ORF">O3P69_010105</name>
</gene>
<protein>
    <submittedName>
        <fullName evidence="2">Uncharacterized protein</fullName>
    </submittedName>
</protein>
<feature type="non-terminal residue" evidence="2">
    <location>
        <position position="1"/>
    </location>
</feature>
<organism evidence="2 3">
    <name type="scientific">Scylla paramamosain</name>
    <name type="common">Mud crab</name>
    <dbReference type="NCBI Taxonomy" id="85552"/>
    <lineage>
        <taxon>Eukaryota</taxon>
        <taxon>Metazoa</taxon>
        <taxon>Ecdysozoa</taxon>
        <taxon>Arthropoda</taxon>
        <taxon>Crustacea</taxon>
        <taxon>Multicrustacea</taxon>
        <taxon>Malacostraca</taxon>
        <taxon>Eumalacostraca</taxon>
        <taxon>Eucarida</taxon>
        <taxon>Decapoda</taxon>
        <taxon>Pleocyemata</taxon>
        <taxon>Brachyura</taxon>
        <taxon>Eubrachyura</taxon>
        <taxon>Portunoidea</taxon>
        <taxon>Portunidae</taxon>
        <taxon>Portuninae</taxon>
        <taxon>Scylla</taxon>
    </lineage>
</organism>
<feature type="region of interest" description="Disordered" evidence="1">
    <location>
        <begin position="57"/>
        <end position="89"/>
    </location>
</feature>
<dbReference type="Proteomes" id="UP001487740">
    <property type="component" value="Unassembled WGS sequence"/>
</dbReference>
<evidence type="ECO:0000313" key="2">
    <source>
        <dbReference type="EMBL" id="KAK8374203.1"/>
    </source>
</evidence>
<feature type="compositionally biased region" description="Pro residues" evidence="1">
    <location>
        <begin position="73"/>
        <end position="82"/>
    </location>
</feature>
<sequence>RLTTVAPLLSTRGQEAPEMTHLMHRARSLTSVMMVEDPAARTVTSWAATLTSTHTLAPLYPQPGDHHQHHLPPARPRPPPPRAPHHARRPLGDAAPLVAVPGGGRNAVCGGGAGGGSPRAGPRCQELLLLCDTPLPAAHQRAGPTHCRCSDSDYSVGGLTRQDGWPASPTPIRPLPTTPTAHTAPFHAALNTPSGLHNLMARFGGLQRAGQSEACVIEGQLLIIKLME</sequence>
<dbReference type="EMBL" id="JARAKH010000530">
    <property type="protein sequence ID" value="KAK8374203.1"/>
    <property type="molecule type" value="Genomic_DNA"/>
</dbReference>
<evidence type="ECO:0000256" key="1">
    <source>
        <dbReference type="SAM" id="MobiDB-lite"/>
    </source>
</evidence>
<evidence type="ECO:0000313" key="3">
    <source>
        <dbReference type="Proteomes" id="UP001487740"/>
    </source>
</evidence>
<dbReference type="AlphaFoldDB" id="A0AAW0SFZ6"/>
<accession>A0AAW0SFZ6</accession>